<dbReference type="Proteomes" id="UP001140513">
    <property type="component" value="Unassembled WGS sequence"/>
</dbReference>
<keyword evidence="2" id="KW-0732">Signal</keyword>
<dbReference type="AlphaFoldDB" id="A0A9W8XI99"/>
<feature type="chain" id="PRO_5040971147" evidence="2">
    <location>
        <begin position="22"/>
        <end position="310"/>
    </location>
</feature>
<dbReference type="GeneID" id="80910337"/>
<name>A0A9W8XI99_9PLEO</name>
<feature type="signal peptide" evidence="2">
    <location>
        <begin position="1"/>
        <end position="21"/>
    </location>
</feature>
<dbReference type="RefSeq" id="XP_056069820.1">
    <property type="nucleotide sequence ID" value="XM_056215573.1"/>
</dbReference>
<evidence type="ECO:0000256" key="1">
    <source>
        <dbReference type="SAM" id="MobiDB-lite"/>
    </source>
</evidence>
<protein>
    <submittedName>
        <fullName evidence="3">Uncharacterized protein</fullName>
    </submittedName>
</protein>
<feature type="region of interest" description="Disordered" evidence="1">
    <location>
        <begin position="43"/>
        <end position="63"/>
    </location>
</feature>
<proteinExistence type="predicted"/>
<sequence length="310" mass="33424">MFNVKSHLAIALCALSALVSAATSGLSGDDVAQVEYSEAPDQLDLSRPKNLTPQVVQARDGGDGWSSRRTLYIGIGSVAPQNVGTEAHDGGQTSRSGKPNLQAEVAAAIDNLCPTTLGFSPCNTETTWKVSQVAVKDKDGNFKREGLFTIKIGSSYWPLGGLRELLRDSMAEVIQTIAENNCWKPGFKGGSSDVELCNAPDKVMLRVDYDGWLVLLLDSDHKSVGPDAELKVCPKEAFYGGDAKFKFEEKVKSKGWGSVLHLSNGFNVETICYYGKEPSGMGNGWCLKDTKDTYHGEYTDKCPPAGGFPQ</sequence>
<evidence type="ECO:0000313" key="3">
    <source>
        <dbReference type="EMBL" id="KAJ4351464.1"/>
    </source>
</evidence>
<keyword evidence="4" id="KW-1185">Reference proteome</keyword>
<reference evidence="3" key="1">
    <citation type="submission" date="2022-10" db="EMBL/GenBank/DDBJ databases">
        <title>Tapping the CABI collections for fungal endophytes: first genome assemblies for Collariella, Neodidymelliopsis, Ascochyta clinopodiicola, Didymella pomorum, Didymosphaeria variabile, Neocosmospora piperis and Neocucurbitaria cava.</title>
        <authorList>
            <person name="Hill R."/>
        </authorList>
    </citation>
    <scope>NUCLEOTIDE SEQUENCE</scope>
    <source>
        <strain evidence="3">IMI 356815</strain>
    </source>
</reference>
<dbReference type="OrthoDB" id="10367946at2759"/>
<gene>
    <name evidence="3" type="ORF">N0V89_006807</name>
</gene>
<organism evidence="3 4">
    <name type="scientific">Didymosphaeria variabile</name>
    <dbReference type="NCBI Taxonomy" id="1932322"/>
    <lineage>
        <taxon>Eukaryota</taxon>
        <taxon>Fungi</taxon>
        <taxon>Dikarya</taxon>
        <taxon>Ascomycota</taxon>
        <taxon>Pezizomycotina</taxon>
        <taxon>Dothideomycetes</taxon>
        <taxon>Pleosporomycetidae</taxon>
        <taxon>Pleosporales</taxon>
        <taxon>Massarineae</taxon>
        <taxon>Didymosphaeriaceae</taxon>
        <taxon>Didymosphaeria</taxon>
    </lineage>
</organism>
<evidence type="ECO:0000256" key="2">
    <source>
        <dbReference type="SAM" id="SignalP"/>
    </source>
</evidence>
<comment type="caution">
    <text evidence="3">The sequence shown here is derived from an EMBL/GenBank/DDBJ whole genome shotgun (WGS) entry which is preliminary data.</text>
</comment>
<accession>A0A9W8XI99</accession>
<evidence type="ECO:0000313" key="4">
    <source>
        <dbReference type="Proteomes" id="UP001140513"/>
    </source>
</evidence>
<dbReference type="EMBL" id="JAPEUX010000005">
    <property type="protein sequence ID" value="KAJ4351464.1"/>
    <property type="molecule type" value="Genomic_DNA"/>
</dbReference>